<proteinExistence type="predicted"/>
<dbReference type="EMBL" id="JBEHCU010012272">
    <property type="protein sequence ID" value="KAL1375698.1"/>
    <property type="molecule type" value="Genomic_DNA"/>
</dbReference>
<name>A0ABD1CH31_CULPP</name>
<dbReference type="InterPro" id="IPR036034">
    <property type="entry name" value="PDZ_sf"/>
</dbReference>
<dbReference type="AlphaFoldDB" id="A0ABD1CH31"/>
<dbReference type="Gene3D" id="2.30.42.10">
    <property type="match status" value="1"/>
</dbReference>
<evidence type="ECO:0000313" key="2">
    <source>
        <dbReference type="Proteomes" id="UP001562425"/>
    </source>
</evidence>
<comment type="caution">
    <text evidence="1">The sequence shown here is derived from an EMBL/GenBank/DDBJ whole genome shotgun (WGS) entry which is preliminary data.</text>
</comment>
<gene>
    <name evidence="1" type="ORF">pipiens_004601</name>
</gene>
<evidence type="ECO:0000313" key="1">
    <source>
        <dbReference type="EMBL" id="KAL1375698.1"/>
    </source>
</evidence>
<dbReference type="SUPFAM" id="SSF50156">
    <property type="entry name" value="PDZ domain-like"/>
    <property type="match status" value="1"/>
</dbReference>
<protein>
    <recommendedName>
        <fullName evidence="3">PDZ domain-containing protein</fullName>
    </recommendedName>
</protein>
<organism evidence="1 2">
    <name type="scientific">Culex pipiens pipiens</name>
    <name type="common">Northern house mosquito</name>
    <dbReference type="NCBI Taxonomy" id="38569"/>
    <lineage>
        <taxon>Eukaryota</taxon>
        <taxon>Metazoa</taxon>
        <taxon>Ecdysozoa</taxon>
        <taxon>Arthropoda</taxon>
        <taxon>Hexapoda</taxon>
        <taxon>Insecta</taxon>
        <taxon>Pterygota</taxon>
        <taxon>Neoptera</taxon>
        <taxon>Endopterygota</taxon>
        <taxon>Diptera</taxon>
        <taxon>Nematocera</taxon>
        <taxon>Culicoidea</taxon>
        <taxon>Culicidae</taxon>
        <taxon>Culicinae</taxon>
        <taxon>Culicini</taxon>
        <taxon>Culex</taxon>
        <taxon>Culex</taxon>
    </lineage>
</organism>
<accession>A0ABD1CH31</accession>
<reference evidence="1 2" key="1">
    <citation type="submission" date="2024-05" db="EMBL/GenBank/DDBJ databases">
        <title>Culex pipiens pipiens assembly and annotation.</title>
        <authorList>
            <person name="Alout H."/>
            <person name="Durand T."/>
        </authorList>
    </citation>
    <scope>NUCLEOTIDE SEQUENCE [LARGE SCALE GENOMIC DNA]</scope>
    <source>
        <strain evidence="1">HA-2024</strain>
        <tissue evidence="1">Whole body</tissue>
    </source>
</reference>
<sequence length="219" mass="23748">MQQRTAVAGPQTSSSSGKQVVELNGYVIILVESRDGKIKLYGSPADKDNLEVADEILDVNERKLEDSPRAEVIKHIHECIQSCMIKLRVKRRSDSRLAGELGNAVQDAFVIAVEQQARERLQRLSALKRITPVDMSQLSIKLNQQSQAKGGTTQDLSFLKEASPIYVTSLSSNTVSVTNTSTTVTAGTKSNCSAGSNLQNTATNNNNTVKHIAGHTLRG</sequence>
<keyword evidence="2" id="KW-1185">Reference proteome</keyword>
<dbReference type="Proteomes" id="UP001562425">
    <property type="component" value="Unassembled WGS sequence"/>
</dbReference>
<evidence type="ECO:0008006" key="3">
    <source>
        <dbReference type="Google" id="ProtNLM"/>
    </source>
</evidence>